<accession>A7RQI1</accession>
<dbReference type="Proteomes" id="UP000001593">
    <property type="component" value="Unassembled WGS sequence"/>
</dbReference>
<proteinExistence type="predicted"/>
<evidence type="ECO:0000259" key="4">
    <source>
        <dbReference type="Pfam" id="PF00481"/>
    </source>
</evidence>
<dbReference type="EMBL" id="DS469528">
    <property type="protein sequence ID" value="EDO46291.1"/>
    <property type="molecule type" value="Genomic_DNA"/>
</dbReference>
<dbReference type="Gene3D" id="3.60.40.10">
    <property type="entry name" value="PPM-type phosphatase domain"/>
    <property type="match status" value="1"/>
</dbReference>
<dbReference type="GO" id="GO:0004722">
    <property type="term" value="F:protein serine/threonine phosphatase activity"/>
    <property type="evidence" value="ECO:0000318"/>
    <property type="project" value="GO_Central"/>
</dbReference>
<dbReference type="STRING" id="45351.A7RQI1"/>
<dbReference type="PROSITE" id="PS01032">
    <property type="entry name" value="PPM_1"/>
    <property type="match status" value="1"/>
</dbReference>
<keyword evidence="1" id="KW-0479">Metal-binding</keyword>
<dbReference type="GO" id="GO:0046872">
    <property type="term" value="F:metal ion binding"/>
    <property type="evidence" value="ECO:0007669"/>
    <property type="project" value="UniProtKB-KW"/>
</dbReference>
<dbReference type="InterPro" id="IPR001932">
    <property type="entry name" value="PPM-type_phosphatase-like_dom"/>
</dbReference>
<sequence>MWRRSILLLGPKSIRIAQRNAQKINPGLFLRFASSLGAERVENFPEEPPKTLRLWSDSGGDDTISTPFDDLGAWHDAEAKSFLHNVSIDSVGFNSLQGKKFVNEDRFKLLELDPDFYYFAVFDGHGGVSSAEFAHDKLHEIVRRMHRDGENDLEKILVQAFEECDTELKRHLEYLVSEKDTQEPRPGPSGVSNEQFGMKSYVNFKTTFGRPSKATLVGKGKKRKVEEDPAKEVVISIGLKVWDEDEEELKEKKRKRLPLKVPQNATYALLLEKAKEKWQNFRNDLYDPESEYGLVLEDNQHAQFIPGTGKKVFFSLNLYKEELVTDYKRVTIYLCEQVWLTGQKHQEKGLSITVRFDHCCKERYPKHTVCYPLVGACGKEVTFLVAHMLTSESFKDILLTGCCKGQSFSRA</sequence>
<dbReference type="GO" id="GO:1902531">
    <property type="term" value="P:regulation of intracellular signal transduction"/>
    <property type="evidence" value="ECO:0000318"/>
    <property type="project" value="GO_Central"/>
</dbReference>
<feature type="domain" description="PPM-type phosphatase" evidence="4">
    <location>
        <begin position="92"/>
        <end position="172"/>
    </location>
</feature>
<reference evidence="5 6" key="1">
    <citation type="journal article" date="2007" name="Science">
        <title>Sea anemone genome reveals ancestral eumetazoan gene repertoire and genomic organization.</title>
        <authorList>
            <person name="Putnam N.H."/>
            <person name="Srivastava M."/>
            <person name="Hellsten U."/>
            <person name="Dirks B."/>
            <person name="Chapman J."/>
            <person name="Salamov A."/>
            <person name="Terry A."/>
            <person name="Shapiro H."/>
            <person name="Lindquist E."/>
            <person name="Kapitonov V.V."/>
            <person name="Jurka J."/>
            <person name="Genikhovich G."/>
            <person name="Grigoriev I.V."/>
            <person name="Lucas S.M."/>
            <person name="Steele R.E."/>
            <person name="Finnerty J.R."/>
            <person name="Technau U."/>
            <person name="Martindale M.Q."/>
            <person name="Rokhsar D.S."/>
        </authorList>
    </citation>
    <scope>NUCLEOTIDE SEQUENCE [LARGE SCALE GENOMIC DNA]</scope>
    <source>
        <strain evidence="6">CH2 X CH6</strain>
    </source>
</reference>
<evidence type="ECO:0000313" key="6">
    <source>
        <dbReference type="Proteomes" id="UP000001593"/>
    </source>
</evidence>
<keyword evidence="2" id="KW-0378">Hydrolase</keyword>
<dbReference type="eggNOG" id="KOG0698">
    <property type="taxonomic scope" value="Eukaryota"/>
</dbReference>
<keyword evidence="6" id="KW-1185">Reference proteome</keyword>
<gene>
    <name evidence="5" type="ORF">NEMVEDRAFT_v1g200601</name>
</gene>
<dbReference type="SUPFAM" id="SSF81606">
    <property type="entry name" value="PP2C-like"/>
    <property type="match status" value="1"/>
</dbReference>
<evidence type="ECO:0000256" key="1">
    <source>
        <dbReference type="ARBA" id="ARBA00022723"/>
    </source>
</evidence>
<dbReference type="AlphaFoldDB" id="A7RQI1"/>
<keyword evidence="3" id="KW-0904">Protein phosphatase</keyword>
<name>A7RQI1_NEMVE</name>
<evidence type="ECO:0000256" key="2">
    <source>
        <dbReference type="ARBA" id="ARBA00022801"/>
    </source>
</evidence>
<dbReference type="GO" id="GO:0005739">
    <property type="term" value="C:mitochondrion"/>
    <property type="evidence" value="ECO:0000318"/>
    <property type="project" value="GO_Central"/>
</dbReference>
<protein>
    <recommendedName>
        <fullName evidence="4">PPM-type phosphatase domain-containing protein</fullName>
    </recommendedName>
</protein>
<dbReference type="InterPro" id="IPR000222">
    <property type="entry name" value="PP2C_BS"/>
</dbReference>
<dbReference type="HOGENOM" id="CLU_669589_0_0_1"/>
<dbReference type="InParanoid" id="A7RQI1"/>
<evidence type="ECO:0000256" key="3">
    <source>
        <dbReference type="ARBA" id="ARBA00022912"/>
    </source>
</evidence>
<dbReference type="Pfam" id="PF00481">
    <property type="entry name" value="PP2C"/>
    <property type="match status" value="1"/>
</dbReference>
<evidence type="ECO:0000313" key="5">
    <source>
        <dbReference type="EMBL" id="EDO46291.1"/>
    </source>
</evidence>
<organism evidence="5 6">
    <name type="scientific">Nematostella vectensis</name>
    <name type="common">Starlet sea anemone</name>
    <dbReference type="NCBI Taxonomy" id="45351"/>
    <lineage>
        <taxon>Eukaryota</taxon>
        <taxon>Metazoa</taxon>
        <taxon>Cnidaria</taxon>
        <taxon>Anthozoa</taxon>
        <taxon>Hexacorallia</taxon>
        <taxon>Actiniaria</taxon>
        <taxon>Edwardsiidae</taxon>
        <taxon>Nematostella</taxon>
    </lineage>
</organism>
<dbReference type="InterPro" id="IPR036457">
    <property type="entry name" value="PPM-type-like_dom_sf"/>
</dbReference>